<dbReference type="EMBL" id="BNAO01000001">
    <property type="protein sequence ID" value="GHG61619.1"/>
    <property type="molecule type" value="Genomic_DNA"/>
</dbReference>
<sequence length="193" mass="22255">MKIILKLLLLIIVVGVIYLLIIKPEILINPEKPNAAADGFSRFYQNFRNSLQQDNKSDFVINQRDSSEELIIQLRRREQQVIPANINWRGAVTRRRFQAGVTVKDSLESYAQQEQMVLFWTLPRDYVIKQFFETNGSLLDTLQQMAVSIGPDFTKPVYGYFCPKSRALVITDLDDPFLKQHCFATGPNTQQRG</sequence>
<dbReference type="RefSeq" id="WP_189430065.1">
    <property type="nucleotide sequence ID" value="NZ_BNAO01000001.1"/>
</dbReference>
<evidence type="ECO:0000313" key="3">
    <source>
        <dbReference type="EMBL" id="GHG61619.1"/>
    </source>
</evidence>
<reference evidence="4" key="1">
    <citation type="journal article" date="2019" name="Int. J. Syst. Evol. Microbiol.">
        <title>The Global Catalogue of Microorganisms (GCM) 10K type strain sequencing project: providing services to taxonomists for standard genome sequencing and annotation.</title>
        <authorList>
            <consortium name="The Broad Institute Genomics Platform"/>
            <consortium name="The Broad Institute Genome Sequencing Center for Infectious Disease"/>
            <person name="Wu L."/>
            <person name="Ma J."/>
        </authorList>
    </citation>
    <scope>NUCLEOTIDE SEQUENCE [LARGE SCALE GENOMIC DNA]</scope>
    <source>
        <strain evidence="4">CGMCC 1.7003</strain>
    </source>
</reference>
<evidence type="ECO:0000256" key="1">
    <source>
        <dbReference type="SAM" id="Phobius"/>
    </source>
</evidence>
<evidence type="ECO:0000259" key="2">
    <source>
        <dbReference type="Pfam" id="PF10671"/>
    </source>
</evidence>
<feature type="domain" description="Toxin co-regulated pilus biosynthesis protein Q C-terminal" evidence="2">
    <location>
        <begin position="97"/>
        <end position="172"/>
    </location>
</feature>
<dbReference type="Proteomes" id="UP000659697">
    <property type="component" value="Unassembled WGS sequence"/>
</dbReference>
<dbReference type="Pfam" id="PF10671">
    <property type="entry name" value="TcpQ"/>
    <property type="match status" value="1"/>
</dbReference>
<dbReference type="InterPro" id="IPR018927">
    <property type="entry name" value="Pilus_synth_Q_C"/>
</dbReference>
<evidence type="ECO:0000313" key="4">
    <source>
        <dbReference type="Proteomes" id="UP000659697"/>
    </source>
</evidence>
<accession>A0ABQ3L352</accession>
<organism evidence="3 4">
    <name type="scientific">Alishewanella longhuensis</name>
    <dbReference type="NCBI Taxonomy" id="1091037"/>
    <lineage>
        <taxon>Bacteria</taxon>
        <taxon>Pseudomonadati</taxon>
        <taxon>Pseudomonadota</taxon>
        <taxon>Gammaproteobacteria</taxon>
        <taxon>Alteromonadales</taxon>
        <taxon>Alteromonadaceae</taxon>
        <taxon>Alishewanella</taxon>
    </lineage>
</organism>
<name>A0ABQ3L352_9ALTE</name>
<gene>
    <name evidence="3" type="ORF">GCM10010919_06270</name>
</gene>
<proteinExistence type="predicted"/>
<protein>
    <recommendedName>
        <fullName evidence="2">Toxin co-regulated pilus biosynthesis protein Q C-terminal domain-containing protein</fullName>
    </recommendedName>
</protein>
<keyword evidence="1" id="KW-0472">Membrane</keyword>
<comment type="caution">
    <text evidence="3">The sequence shown here is derived from an EMBL/GenBank/DDBJ whole genome shotgun (WGS) entry which is preliminary data.</text>
</comment>
<keyword evidence="1" id="KW-1133">Transmembrane helix</keyword>
<feature type="transmembrane region" description="Helical" evidence="1">
    <location>
        <begin position="7"/>
        <end position="24"/>
    </location>
</feature>
<keyword evidence="4" id="KW-1185">Reference proteome</keyword>
<keyword evidence="1" id="KW-0812">Transmembrane</keyword>